<sequence length="171" mass="18836">MTKSITHANLQIKHAGLAVECGALEILLSTVMLQSVLLMPISRTVYTGKNVVRQWGVHVTAKSSATSPVYYATFRAAEVVQTPAGRTLTAPYPYPQTRGNDLLQQAEMLQASLVSCVTCLLTQTPRVSTVYAPARYRLPDEWVWSADCQEARLQCRPGGVWTLTAQEESHD</sequence>
<accession>A0ABQ3VQG0</accession>
<name>A0ABQ3VQG0_9CHLR</name>
<dbReference type="RefSeq" id="WP_201365829.1">
    <property type="nucleotide sequence ID" value="NZ_BNJJ01000022.1"/>
</dbReference>
<reference evidence="1 2" key="1">
    <citation type="journal article" date="2021" name="Int. J. Syst. Evol. Microbiol.">
        <title>Reticulibacter mediterranei gen. nov., sp. nov., within the new family Reticulibacteraceae fam. nov., and Ktedonospora formicarum gen. nov., sp. nov., Ktedonobacter robiniae sp. nov., Dictyobacter formicarum sp. nov. and Dictyobacter arantiisoli sp. nov., belonging to the class Ktedonobacteria.</title>
        <authorList>
            <person name="Yabe S."/>
            <person name="Zheng Y."/>
            <person name="Wang C.M."/>
            <person name="Sakai Y."/>
            <person name="Abe K."/>
            <person name="Yokota A."/>
            <person name="Donadio S."/>
            <person name="Cavaletti L."/>
            <person name="Monciardini P."/>
        </authorList>
    </citation>
    <scope>NUCLEOTIDE SEQUENCE [LARGE SCALE GENOMIC DNA]</scope>
    <source>
        <strain evidence="1 2">SOSP1-9</strain>
    </source>
</reference>
<evidence type="ECO:0000313" key="1">
    <source>
        <dbReference type="EMBL" id="GHO88220.1"/>
    </source>
</evidence>
<keyword evidence="2" id="KW-1185">Reference proteome</keyword>
<protein>
    <submittedName>
        <fullName evidence="1">Uncharacterized protein</fullName>
    </submittedName>
</protein>
<proteinExistence type="predicted"/>
<dbReference type="EMBL" id="BNJJ01000022">
    <property type="protein sequence ID" value="GHO88220.1"/>
    <property type="molecule type" value="Genomic_DNA"/>
</dbReference>
<evidence type="ECO:0000313" key="2">
    <source>
        <dbReference type="Proteomes" id="UP000635565"/>
    </source>
</evidence>
<dbReference type="Proteomes" id="UP000635565">
    <property type="component" value="Unassembled WGS sequence"/>
</dbReference>
<gene>
    <name evidence="1" type="ORF">KSZ_62260</name>
</gene>
<comment type="caution">
    <text evidence="1">The sequence shown here is derived from an EMBL/GenBank/DDBJ whole genome shotgun (WGS) entry which is preliminary data.</text>
</comment>
<organism evidence="1 2">
    <name type="scientific">Dictyobacter formicarum</name>
    <dbReference type="NCBI Taxonomy" id="2778368"/>
    <lineage>
        <taxon>Bacteria</taxon>
        <taxon>Bacillati</taxon>
        <taxon>Chloroflexota</taxon>
        <taxon>Ktedonobacteria</taxon>
        <taxon>Ktedonobacterales</taxon>
        <taxon>Dictyobacteraceae</taxon>
        <taxon>Dictyobacter</taxon>
    </lineage>
</organism>